<comment type="caution">
    <text evidence="1">The sequence shown here is derived from an EMBL/GenBank/DDBJ whole genome shotgun (WGS) entry which is preliminary data.</text>
</comment>
<keyword evidence="2" id="KW-1185">Reference proteome</keyword>
<protein>
    <submittedName>
        <fullName evidence="1">Connectin</fullName>
    </submittedName>
</protein>
<organism evidence="1 2">
    <name type="scientific">Trichonephila inaurata madagascariensis</name>
    <dbReference type="NCBI Taxonomy" id="2747483"/>
    <lineage>
        <taxon>Eukaryota</taxon>
        <taxon>Metazoa</taxon>
        <taxon>Ecdysozoa</taxon>
        <taxon>Arthropoda</taxon>
        <taxon>Chelicerata</taxon>
        <taxon>Arachnida</taxon>
        <taxon>Araneae</taxon>
        <taxon>Araneomorphae</taxon>
        <taxon>Entelegynae</taxon>
        <taxon>Araneoidea</taxon>
        <taxon>Nephilidae</taxon>
        <taxon>Trichonephila</taxon>
        <taxon>Trichonephila inaurata</taxon>
    </lineage>
</organism>
<accession>A0A8X6X7T9</accession>
<dbReference type="OrthoDB" id="6448593at2759"/>
<dbReference type="Proteomes" id="UP000886998">
    <property type="component" value="Unassembled WGS sequence"/>
</dbReference>
<proteinExistence type="predicted"/>
<name>A0A8X6X7T9_9ARAC</name>
<reference evidence="1" key="1">
    <citation type="submission" date="2020-08" db="EMBL/GenBank/DDBJ databases">
        <title>Multicomponent nature underlies the extraordinary mechanical properties of spider dragline silk.</title>
        <authorList>
            <person name="Kono N."/>
            <person name="Nakamura H."/>
            <person name="Mori M."/>
            <person name="Yoshida Y."/>
            <person name="Ohtoshi R."/>
            <person name="Malay A.D."/>
            <person name="Moran D.A.P."/>
            <person name="Tomita M."/>
            <person name="Numata K."/>
            <person name="Arakawa K."/>
        </authorList>
    </citation>
    <scope>NUCLEOTIDE SEQUENCE</scope>
</reference>
<dbReference type="AlphaFoldDB" id="A0A8X6X7T9"/>
<dbReference type="EMBL" id="BMAV01006101">
    <property type="protein sequence ID" value="GFY47757.1"/>
    <property type="molecule type" value="Genomic_DNA"/>
</dbReference>
<gene>
    <name evidence="1" type="primary">Con</name>
    <name evidence="1" type="ORF">TNIN_80871</name>
</gene>
<evidence type="ECO:0000313" key="1">
    <source>
        <dbReference type="EMBL" id="GFY47757.1"/>
    </source>
</evidence>
<sequence length="173" mass="19666">MAIPMMSRLTVTANVTPAASSKRENPIKCDCTLKWVKSYLNLTKSHQFSRELKDLQCIPDGENQTLQTVHLLEMDCKKSTPPKQKSMVTISRSVTQPANLVPYEIHGRKNQTKKMAAVTDAPDMQDSESVEEMAEEIERNDEDNGSLIISSDWRLTVFVTLWTLILVRIRKET</sequence>
<evidence type="ECO:0000313" key="2">
    <source>
        <dbReference type="Proteomes" id="UP000886998"/>
    </source>
</evidence>